<gene>
    <name evidence="1" type="ORF">A3D26_04095</name>
</gene>
<organism evidence="1 2">
    <name type="scientific">Candidatus Blackburnbacteria bacterium RIFCSPHIGHO2_02_FULL_44_20</name>
    <dbReference type="NCBI Taxonomy" id="1797516"/>
    <lineage>
        <taxon>Bacteria</taxon>
        <taxon>Candidatus Blackburniibacteriota</taxon>
    </lineage>
</organism>
<accession>A0A1G1VA61</accession>
<dbReference type="EMBL" id="MHBZ01000006">
    <property type="protein sequence ID" value="OGY12141.1"/>
    <property type="molecule type" value="Genomic_DNA"/>
</dbReference>
<dbReference type="Proteomes" id="UP000178319">
    <property type="component" value="Unassembled WGS sequence"/>
</dbReference>
<reference evidence="1 2" key="1">
    <citation type="journal article" date="2016" name="Nat. Commun.">
        <title>Thousands of microbial genomes shed light on interconnected biogeochemical processes in an aquifer system.</title>
        <authorList>
            <person name="Anantharaman K."/>
            <person name="Brown C.T."/>
            <person name="Hug L.A."/>
            <person name="Sharon I."/>
            <person name="Castelle C.J."/>
            <person name="Probst A.J."/>
            <person name="Thomas B.C."/>
            <person name="Singh A."/>
            <person name="Wilkins M.J."/>
            <person name="Karaoz U."/>
            <person name="Brodie E.L."/>
            <person name="Williams K.H."/>
            <person name="Hubbard S.S."/>
            <person name="Banfield J.F."/>
        </authorList>
    </citation>
    <scope>NUCLEOTIDE SEQUENCE [LARGE SCALE GENOMIC DNA]</scope>
</reference>
<evidence type="ECO:0000313" key="2">
    <source>
        <dbReference type="Proteomes" id="UP000178319"/>
    </source>
</evidence>
<protein>
    <submittedName>
        <fullName evidence="1">Uncharacterized protein</fullName>
    </submittedName>
</protein>
<name>A0A1G1VA61_9BACT</name>
<proteinExistence type="predicted"/>
<dbReference type="AlphaFoldDB" id="A0A1G1VA61"/>
<comment type="caution">
    <text evidence="1">The sequence shown here is derived from an EMBL/GenBank/DDBJ whole genome shotgun (WGS) entry which is preliminary data.</text>
</comment>
<evidence type="ECO:0000313" key="1">
    <source>
        <dbReference type="EMBL" id="OGY12141.1"/>
    </source>
</evidence>
<sequence>MQKPQSLSPEEKIVELLKKREDTLEKLKELYKHFRGVKHEDSVSEIRYTHIKVLEGFVDSLNKELISLGYSFKGRG</sequence>